<evidence type="ECO:0000313" key="6">
    <source>
        <dbReference type="Proteomes" id="UP000037688"/>
    </source>
</evidence>
<dbReference type="Proteomes" id="UP000037688">
    <property type="component" value="Unassembled WGS sequence"/>
</dbReference>
<dbReference type="InterPro" id="IPR000843">
    <property type="entry name" value="HTH_LacI"/>
</dbReference>
<dbReference type="InterPro" id="IPR028082">
    <property type="entry name" value="Peripla_BP_I"/>
</dbReference>
<dbReference type="SUPFAM" id="SSF53822">
    <property type="entry name" value="Periplasmic binding protein-like I"/>
    <property type="match status" value="1"/>
</dbReference>
<dbReference type="OrthoDB" id="9784962at2"/>
<keyword evidence="2" id="KW-0238">DNA-binding</keyword>
<comment type="caution">
    <text evidence="5">The sequence shown here is derived from an EMBL/GenBank/DDBJ whole genome shotgun (WGS) entry which is preliminary data.</text>
</comment>
<evidence type="ECO:0000256" key="2">
    <source>
        <dbReference type="ARBA" id="ARBA00023125"/>
    </source>
</evidence>
<dbReference type="SMART" id="SM00354">
    <property type="entry name" value="HTH_LACI"/>
    <property type="match status" value="1"/>
</dbReference>
<dbReference type="PROSITE" id="PS50932">
    <property type="entry name" value="HTH_LACI_2"/>
    <property type="match status" value="1"/>
</dbReference>
<dbReference type="SUPFAM" id="SSF47413">
    <property type="entry name" value="lambda repressor-like DNA-binding domains"/>
    <property type="match status" value="1"/>
</dbReference>
<evidence type="ECO:0000259" key="4">
    <source>
        <dbReference type="PROSITE" id="PS50932"/>
    </source>
</evidence>
<dbReference type="CDD" id="cd01392">
    <property type="entry name" value="HTH_LacI"/>
    <property type="match status" value="1"/>
</dbReference>
<evidence type="ECO:0000313" key="5">
    <source>
        <dbReference type="EMBL" id="KOY14572.1"/>
    </source>
</evidence>
<feature type="domain" description="HTH lacI-type" evidence="4">
    <location>
        <begin position="3"/>
        <end position="57"/>
    </location>
</feature>
<accession>A0A0M9BMX5</accession>
<keyword evidence="1" id="KW-0805">Transcription regulation</keyword>
<dbReference type="RefSeq" id="WP_053782764.1">
    <property type="nucleotide sequence ID" value="NZ_LITU01000070.1"/>
</dbReference>
<reference evidence="5 6" key="1">
    <citation type="submission" date="2015-08" db="EMBL/GenBank/DDBJ databases">
        <title>Draft genome sequence of cellulolytic and xylanolytic Paenibacillus sp. A59, isolated from a decaying forest soil from Patagonia, Argentina.</title>
        <authorList>
            <person name="Ghio S."/>
            <person name="Caceres A.M."/>
            <person name="Talia P."/>
            <person name="Grasso D."/>
            <person name="Campos E."/>
        </authorList>
    </citation>
    <scope>NUCLEOTIDE SEQUENCE [LARGE SCALE GENOMIC DNA]</scope>
    <source>
        <strain evidence="5 6">A59</strain>
    </source>
</reference>
<protein>
    <submittedName>
        <fullName evidence="5">LacI family transcriptional regulator</fullName>
    </submittedName>
</protein>
<name>A0A0M9BMX5_9BACL</name>
<evidence type="ECO:0000256" key="1">
    <source>
        <dbReference type="ARBA" id="ARBA00023015"/>
    </source>
</evidence>
<keyword evidence="6" id="KW-1185">Reference proteome</keyword>
<dbReference type="CDD" id="cd06267">
    <property type="entry name" value="PBP1_LacI_sugar_binding-like"/>
    <property type="match status" value="1"/>
</dbReference>
<dbReference type="GO" id="GO:0003700">
    <property type="term" value="F:DNA-binding transcription factor activity"/>
    <property type="evidence" value="ECO:0007669"/>
    <property type="project" value="TreeGrafter"/>
</dbReference>
<dbReference type="AlphaFoldDB" id="A0A0M9BMX5"/>
<dbReference type="InterPro" id="IPR010982">
    <property type="entry name" value="Lambda_DNA-bd_dom_sf"/>
</dbReference>
<gene>
    <name evidence="5" type="ORF">AMS66_21735</name>
</gene>
<proteinExistence type="predicted"/>
<dbReference type="Gene3D" id="1.10.260.40">
    <property type="entry name" value="lambda repressor-like DNA-binding domains"/>
    <property type="match status" value="1"/>
</dbReference>
<dbReference type="InterPro" id="IPR046335">
    <property type="entry name" value="LacI/GalR-like_sensor"/>
</dbReference>
<dbReference type="PANTHER" id="PTHR30146">
    <property type="entry name" value="LACI-RELATED TRANSCRIPTIONAL REPRESSOR"/>
    <property type="match status" value="1"/>
</dbReference>
<keyword evidence="3" id="KW-0804">Transcription</keyword>
<dbReference type="PATRIC" id="fig|1705561.3.peg.4538"/>
<dbReference type="Pfam" id="PF13377">
    <property type="entry name" value="Peripla_BP_3"/>
    <property type="match status" value="1"/>
</dbReference>
<sequence>MDVKIIDVAAIAGVSPATVSRVINQHSKVSTKTKDKVMRAIEQLGYHPNAAAKNLRSQRTMTIGVIVPDINNSYYAEIIKGIENIAYARHYKVIICDAHNLKEREVDYLNLLLDRTIDGVIIITPMLADEELFQLADKGYRIGIVGKYIEHDQIPCIYTDNVKFSQEVVQHLVEAGHQNIVFLNGYPQAIDSYERLEGYLKALRNHQIPFRPELIENGNFNEEGGYEAIKRLFNKGLSFSAVYAANDEMALGVYKACTEYGIRIPEQLAIVGVDNNRISKYIHPTLSSVNQPKYTMGAILMEKMIDTMNTNEFQDKRVFKVDSELLIRGSSSFQITNKAHP</sequence>
<evidence type="ECO:0000256" key="3">
    <source>
        <dbReference type="ARBA" id="ARBA00023163"/>
    </source>
</evidence>
<dbReference type="Pfam" id="PF00356">
    <property type="entry name" value="LacI"/>
    <property type="match status" value="1"/>
</dbReference>
<dbReference type="GO" id="GO:0000976">
    <property type="term" value="F:transcription cis-regulatory region binding"/>
    <property type="evidence" value="ECO:0007669"/>
    <property type="project" value="TreeGrafter"/>
</dbReference>
<dbReference type="PROSITE" id="PS00356">
    <property type="entry name" value="HTH_LACI_1"/>
    <property type="match status" value="1"/>
</dbReference>
<dbReference type="Gene3D" id="3.40.50.2300">
    <property type="match status" value="2"/>
</dbReference>
<dbReference type="EMBL" id="LITU01000070">
    <property type="protein sequence ID" value="KOY14572.1"/>
    <property type="molecule type" value="Genomic_DNA"/>
</dbReference>
<organism evidence="5 6">
    <name type="scientific">Paenibacillus xylanivorans</name>
    <dbReference type="NCBI Taxonomy" id="1705561"/>
    <lineage>
        <taxon>Bacteria</taxon>
        <taxon>Bacillati</taxon>
        <taxon>Bacillota</taxon>
        <taxon>Bacilli</taxon>
        <taxon>Bacillales</taxon>
        <taxon>Paenibacillaceae</taxon>
        <taxon>Paenibacillus</taxon>
    </lineage>
</organism>
<dbReference type="PANTHER" id="PTHR30146:SF109">
    <property type="entry name" value="HTH-TYPE TRANSCRIPTIONAL REGULATOR GALS"/>
    <property type="match status" value="1"/>
</dbReference>